<dbReference type="Gene3D" id="3.40.50.620">
    <property type="entry name" value="HUPs"/>
    <property type="match status" value="1"/>
</dbReference>
<keyword evidence="2" id="KW-0472">Membrane</keyword>
<dbReference type="GO" id="GO:0000270">
    <property type="term" value="P:peptidoglycan metabolic process"/>
    <property type="evidence" value="ECO:0007669"/>
    <property type="project" value="TreeGrafter"/>
</dbReference>
<sequence length="253" mass="26289">MSAALAAAWLTQPLNASAVALALAALIWVLHWQRCALALGALALAWSLLWSMPAAADALRDSLQGGYLGQSAEGLPQADAIVVLGGGIGRVSGFERGDADAPELAGNRVAAAARAWRAGRAPAILLSGGPSASTRGVSEARIMADALVKLGVPREVMVLEETSTDTRGNAERSARIAAERGWKRTILVTSALHMPRALQWFERAGLPALPLAPDATQPPAANAAAPWTPSQRSLDDSARSLREYAGLFAATFG</sequence>
<gene>
    <name evidence="4" type="ORF">LEN_2789</name>
</gene>
<evidence type="ECO:0000313" key="5">
    <source>
        <dbReference type="Proteomes" id="UP000218824"/>
    </source>
</evidence>
<dbReference type="InterPro" id="IPR051599">
    <property type="entry name" value="Cell_Envelope_Assoc"/>
</dbReference>
<dbReference type="RefSeq" id="WP_096378771.1">
    <property type="nucleotide sequence ID" value="NZ_AP014940.1"/>
</dbReference>
<reference evidence="4 5" key="1">
    <citation type="journal article" date="2017" name="DNA Res.">
        <title>Complete genome sequence and expression profile of the commercial lytic enzyme producer Lysobacter enzymogenes M497-1.</title>
        <authorList>
            <person name="Takami H."/>
            <person name="Toyoda A."/>
            <person name="Uchiyama I."/>
            <person name="Itoh T."/>
            <person name="Takaki Y."/>
            <person name="Arai W."/>
            <person name="Nishi S."/>
            <person name="Kawai M."/>
            <person name="Shinya K."/>
            <person name="Ikeda H."/>
        </authorList>
    </citation>
    <scope>NUCLEOTIDE SEQUENCE [LARGE SCALE GENOMIC DNA]</scope>
    <source>
        <strain evidence="4 5">M497-1</strain>
    </source>
</reference>
<dbReference type="KEGG" id="lem:LEN_2789"/>
<evidence type="ECO:0000259" key="3">
    <source>
        <dbReference type="Pfam" id="PF02698"/>
    </source>
</evidence>
<dbReference type="EMBL" id="AP014940">
    <property type="protein sequence ID" value="BAV98276.1"/>
    <property type="molecule type" value="Genomic_DNA"/>
</dbReference>
<dbReference type="GeneID" id="83064628"/>
<dbReference type="PANTHER" id="PTHR30336:SF4">
    <property type="entry name" value="ENVELOPE BIOGENESIS FACTOR ELYC"/>
    <property type="match status" value="1"/>
</dbReference>
<feature type="domain" description="DUF218" evidence="3">
    <location>
        <begin position="79"/>
        <end position="246"/>
    </location>
</feature>
<dbReference type="AlphaFoldDB" id="A0AAU9AY29"/>
<feature type="compositionally biased region" description="Low complexity" evidence="1">
    <location>
        <begin position="213"/>
        <end position="229"/>
    </location>
</feature>
<protein>
    <recommendedName>
        <fullName evidence="3">DUF218 domain-containing protein</fullName>
    </recommendedName>
</protein>
<feature type="transmembrane region" description="Helical" evidence="2">
    <location>
        <begin position="26"/>
        <end position="50"/>
    </location>
</feature>
<proteinExistence type="predicted"/>
<feature type="region of interest" description="Disordered" evidence="1">
    <location>
        <begin position="213"/>
        <end position="232"/>
    </location>
</feature>
<name>A0AAU9AY29_LYSEN</name>
<evidence type="ECO:0000256" key="2">
    <source>
        <dbReference type="SAM" id="Phobius"/>
    </source>
</evidence>
<accession>A0AAU9AY29</accession>
<dbReference type="PANTHER" id="PTHR30336">
    <property type="entry name" value="INNER MEMBRANE PROTEIN, PROBABLE PERMEASE"/>
    <property type="match status" value="1"/>
</dbReference>
<dbReference type="Proteomes" id="UP000218824">
    <property type="component" value="Chromosome"/>
</dbReference>
<dbReference type="GO" id="GO:0043164">
    <property type="term" value="P:Gram-negative-bacterium-type cell wall biogenesis"/>
    <property type="evidence" value="ECO:0007669"/>
    <property type="project" value="TreeGrafter"/>
</dbReference>
<keyword evidence="2" id="KW-0812">Transmembrane</keyword>
<evidence type="ECO:0000313" key="4">
    <source>
        <dbReference type="EMBL" id="BAV98276.1"/>
    </source>
</evidence>
<dbReference type="Pfam" id="PF02698">
    <property type="entry name" value="DUF218"/>
    <property type="match status" value="1"/>
</dbReference>
<dbReference type="CDD" id="cd06259">
    <property type="entry name" value="YdcF-like"/>
    <property type="match status" value="1"/>
</dbReference>
<evidence type="ECO:0000256" key="1">
    <source>
        <dbReference type="SAM" id="MobiDB-lite"/>
    </source>
</evidence>
<dbReference type="InterPro" id="IPR003848">
    <property type="entry name" value="DUF218"/>
</dbReference>
<dbReference type="GO" id="GO:0005886">
    <property type="term" value="C:plasma membrane"/>
    <property type="evidence" value="ECO:0007669"/>
    <property type="project" value="TreeGrafter"/>
</dbReference>
<organism evidence="4 5">
    <name type="scientific">Lysobacter enzymogenes</name>
    <dbReference type="NCBI Taxonomy" id="69"/>
    <lineage>
        <taxon>Bacteria</taxon>
        <taxon>Pseudomonadati</taxon>
        <taxon>Pseudomonadota</taxon>
        <taxon>Gammaproteobacteria</taxon>
        <taxon>Lysobacterales</taxon>
        <taxon>Lysobacteraceae</taxon>
        <taxon>Lysobacter</taxon>
    </lineage>
</organism>
<keyword evidence="2" id="KW-1133">Transmembrane helix</keyword>
<dbReference type="InterPro" id="IPR014729">
    <property type="entry name" value="Rossmann-like_a/b/a_fold"/>
</dbReference>